<feature type="chain" id="PRO_5021277814" evidence="4">
    <location>
        <begin position="30"/>
        <end position="227"/>
    </location>
</feature>
<evidence type="ECO:0000313" key="6">
    <source>
        <dbReference type="EMBL" id="SVE70074.1"/>
    </source>
</evidence>
<dbReference type="EMBL" id="LR000455">
    <property type="protein sequence ID" value="SVE70074.1"/>
    <property type="molecule type" value="mRNA"/>
</dbReference>
<dbReference type="Pfam" id="PF02815">
    <property type="entry name" value="MIR"/>
    <property type="match status" value="1"/>
</dbReference>
<organism evidence="6">
    <name type="scientific">Eubosmina coregoni</name>
    <dbReference type="NCBI Taxonomy" id="186181"/>
    <lineage>
        <taxon>Eukaryota</taxon>
        <taxon>Metazoa</taxon>
        <taxon>Ecdysozoa</taxon>
        <taxon>Arthropoda</taxon>
        <taxon>Crustacea</taxon>
        <taxon>Branchiopoda</taxon>
        <taxon>Diplostraca</taxon>
        <taxon>Cladocera</taxon>
        <taxon>Anomopoda</taxon>
        <taxon>Bosminidae</taxon>
        <taxon>Eubosmina</taxon>
    </lineage>
</organism>
<evidence type="ECO:0000256" key="4">
    <source>
        <dbReference type="SAM" id="SignalP"/>
    </source>
</evidence>
<sequence>MRKMISTALLRILLFISVTLLTAVSGGAGNYVTCGSVIKLQNLAYKIRLHSHDVKYGSGSGQQSVTGTDQSDDVNSHWAILAPTNVPTCKRGEPVECGSSIRLQHSATRKFLHSHLFSSPLSGSQEVSAFGENGVGDTGDNWRVICDGDFWERGDSVSLKHLDTNTYLATSGQTYGRPINGQYEIVALSRLDSTCQWQTAEGLYVHTSNFNPKQNHHTSSKPDRDEL</sequence>
<dbReference type="InterPro" id="IPR016093">
    <property type="entry name" value="MIR_motif"/>
</dbReference>
<dbReference type="CDD" id="cd23293">
    <property type="entry name" value="beta-trefoil_MIR_SDF2_meta"/>
    <property type="match status" value="1"/>
</dbReference>
<reference evidence="6" key="1">
    <citation type="submission" date="2018-08" db="EMBL/GenBank/DDBJ databases">
        <authorList>
            <person name="Cornetti L."/>
        </authorList>
    </citation>
    <scope>NUCLEOTIDE SEQUENCE</scope>
    <source>
        <strain evidence="6">FI-BAL1-1</strain>
    </source>
</reference>
<dbReference type="SUPFAM" id="SSF82109">
    <property type="entry name" value="MIR domain"/>
    <property type="match status" value="1"/>
</dbReference>
<dbReference type="InterPro" id="IPR036300">
    <property type="entry name" value="MIR_dom_sf"/>
</dbReference>
<feature type="domain" description="MIR" evidence="5">
    <location>
        <begin position="92"/>
        <end position="147"/>
    </location>
</feature>
<evidence type="ECO:0000259" key="5">
    <source>
        <dbReference type="PROSITE" id="PS50919"/>
    </source>
</evidence>
<evidence type="ECO:0000256" key="1">
    <source>
        <dbReference type="ARBA" id="ARBA00022729"/>
    </source>
</evidence>
<name>A0A4Y7LPK2_9CRUS</name>
<dbReference type="Gene3D" id="2.80.10.50">
    <property type="match status" value="1"/>
</dbReference>
<protein>
    <submittedName>
        <fullName evidence="6">EOG090X0E0P</fullName>
    </submittedName>
</protein>
<accession>A0A4Y7LPK2</accession>
<feature type="region of interest" description="Disordered" evidence="3">
    <location>
        <begin position="208"/>
        <end position="227"/>
    </location>
</feature>
<feature type="domain" description="MIR" evidence="5">
    <location>
        <begin position="29"/>
        <end position="83"/>
    </location>
</feature>
<dbReference type="PROSITE" id="PS50919">
    <property type="entry name" value="MIR"/>
    <property type="match status" value="3"/>
</dbReference>
<gene>
    <name evidence="6" type="primary">EOG090X0E0P</name>
</gene>
<evidence type="ECO:0000256" key="2">
    <source>
        <dbReference type="ARBA" id="ARBA00022737"/>
    </source>
</evidence>
<dbReference type="SMART" id="SM00472">
    <property type="entry name" value="MIR"/>
    <property type="match status" value="3"/>
</dbReference>
<feature type="domain" description="MIR" evidence="5">
    <location>
        <begin position="148"/>
        <end position="202"/>
    </location>
</feature>
<dbReference type="AlphaFoldDB" id="A0A4Y7LPK2"/>
<feature type="signal peptide" evidence="4">
    <location>
        <begin position="1"/>
        <end position="29"/>
    </location>
</feature>
<keyword evidence="1 4" id="KW-0732">Signal</keyword>
<proteinExistence type="evidence at transcript level"/>
<keyword evidence="2" id="KW-0677">Repeat</keyword>
<evidence type="ECO:0000256" key="3">
    <source>
        <dbReference type="SAM" id="MobiDB-lite"/>
    </source>
</evidence>
<dbReference type="PANTHER" id="PTHR46809:SF2">
    <property type="entry name" value="GH21273P"/>
    <property type="match status" value="1"/>
</dbReference>
<dbReference type="PANTHER" id="PTHR46809">
    <property type="entry name" value="STROMAL CELL-DERIVED FACTOR 2-LIKE PROTEIN"/>
    <property type="match status" value="1"/>
</dbReference>